<sequence>MFTSLINLIYQLLRSFWLYFLAQVLMTMPFWQSGFTKLFNFDDAVAEMVGDGLTPGAFFAGITIFTQLAATALILFGRRLAWLGAGALGVFTILTIFLVHHFWSYTGAEYEIHLEVFYSHLNIIGGLILSAMAAEFRYGKRRSLAE</sequence>
<proteinExistence type="predicted"/>
<dbReference type="InterPro" id="IPR032808">
    <property type="entry name" value="DoxX"/>
</dbReference>
<dbReference type="KEGG" id="orb:IPMB12_02980"/>
<dbReference type="EMBL" id="CP050253">
    <property type="protein sequence ID" value="QIQ20734.1"/>
    <property type="molecule type" value="Genomic_DNA"/>
</dbReference>
<evidence type="ECO:0000256" key="3">
    <source>
        <dbReference type="ARBA" id="ARBA00022989"/>
    </source>
</evidence>
<evidence type="ECO:0000256" key="4">
    <source>
        <dbReference type="ARBA" id="ARBA00023136"/>
    </source>
</evidence>
<evidence type="ECO:0000256" key="2">
    <source>
        <dbReference type="ARBA" id="ARBA00022692"/>
    </source>
</evidence>
<feature type="transmembrane region" description="Helical" evidence="5">
    <location>
        <begin position="12"/>
        <end position="31"/>
    </location>
</feature>
<feature type="transmembrane region" description="Helical" evidence="5">
    <location>
        <begin position="116"/>
        <end position="134"/>
    </location>
</feature>
<dbReference type="InParanoid" id="A0A6G9IAI5"/>
<organism evidence="6 7">
    <name type="scientific">Zophobihabitans entericus</name>
    <dbReference type="NCBI Taxonomy" id="1635327"/>
    <lineage>
        <taxon>Bacteria</taxon>
        <taxon>Pseudomonadati</taxon>
        <taxon>Pseudomonadota</taxon>
        <taxon>Gammaproteobacteria</taxon>
        <taxon>Orbales</taxon>
        <taxon>Orbaceae</taxon>
        <taxon>Zophobihabitans</taxon>
    </lineage>
</organism>
<keyword evidence="3 5" id="KW-1133">Transmembrane helix</keyword>
<name>A0A6G9IAI5_9GAMM</name>
<comment type="subcellular location">
    <subcellularLocation>
        <location evidence="1">Membrane</location>
        <topology evidence="1">Multi-pass membrane protein</topology>
    </subcellularLocation>
</comment>
<dbReference type="AlphaFoldDB" id="A0A6G9IAI5"/>
<protein>
    <submittedName>
        <fullName evidence="6">DoxX family protein</fullName>
    </submittedName>
</protein>
<gene>
    <name evidence="6" type="ORF">IPMB12_02980</name>
</gene>
<feature type="transmembrane region" description="Helical" evidence="5">
    <location>
        <begin position="83"/>
        <end position="104"/>
    </location>
</feature>
<dbReference type="RefSeq" id="WP_166914811.1">
    <property type="nucleotide sequence ID" value="NZ_CP050253.1"/>
</dbReference>
<dbReference type="GO" id="GO:0016020">
    <property type="term" value="C:membrane"/>
    <property type="evidence" value="ECO:0007669"/>
    <property type="project" value="UniProtKB-SubCell"/>
</dbReference>
<keyword evidence="2 5" id="KW-0812">Transmembrane</keyword>
<evidence type="ECO:0000256" key="1">
    <source>
        <dbReference type="ARBA" id="ARBA00004141"/>
    </source>
</evidence>
<dbReference type="FunCoup" id="A0A6G9IAI5">
    <property type="interactions" value="142"/>
</dbReference>
<evidence type="ECO:0000313" key="7">
    <source>
        <dbReference type="Proteomes" id="UP000501168"/>
    </source>
</evidence>
<accession>A0A6G9IAI5</accession>
<keyword evidence="4 5" id="KW-0472">Membrane</keyword>
<feature type="transmembrane region" description="Helical" evidence="5">
    <location>
        <begin position="57"/>
        <end position="76"/>
    </location>
</feature>
<evidence type="ECO:0000313" key="6">
    <source>
        <dbReference type="EMBL" id="QIQ20734.1"/>
    </source>
</evidence>
<keyword evidence="7" id="KW-1185">Reference proteome</keyword>
<dbReference type="Pfam" id="PF07681">
    <property type="entry name" value="DoxX"/>
    <property type="match status" value="1"/>
</dbReference>
<reference evidence="6 7" key="1">
    <citation type="submission" date="2020-03" db="EMBL/GenBank/DDBJ databases">
        <title>Complete genome sequence of Orbus sp. IPMB12 (BCRC 80908).</title>
        <authorList>
            <person name="Lo W.-S."/>
            <person name="Chang T.-H."/>
            <person name="Kuo C.-H."/>
        </authorList>
    </citation>
    <scope>NUCLEOTIDE SEQUENCE [LARGE SCALE GENOMIC DNA]</scope>
    <source>
        <strain evidence="6 7">IPMB12</strain>
    </source>
</reference>
<evidence type="ECO:0000256" key="5">
    <source>
        <dbReference type="SAM" id="Phobius"/>
    </source>
</evidence>
<dbReference type="Proteomes" id="UP000501168">
    <property type="component" value="Chromosome"/>
</dbReference>